<evidence type="ECO:0000313" key="3">
    <source>
        <dbReference type="Proteomes" id="UP000005408"/>
    </source>
</evidence>
<dbReference type="EnsemblMetazoa" id="G14342.1">
    <property type="protein sequence ID" value="G14342.1:cds"/>
    <property type="gene ID" value="G14342"/>
</dbReference>
<sequence>MKNRTAFLVLIVFLSCSKTFGQSQPTPRGDCPGGYFQVSRTACFRHSQCPDRSFCWFTPTRTHGICCPYFWLY</sequence>
<dbReference type="AlphaFoldDB" id="A0A8W8IHM6"/>
<name>A0A8W8IHM6_MAGGI</name>
<accession>A0A8W8IHM6</accession>
<feature type="signal peptide" evidence="1">
    <location>
        <begin position="1"/>
        <end position="21"/>
    </location>
</feature>
<reference evidence="2" key="1">
    <citation type="submission" date="2022-08" db="UniProtKB">
        <authorList>
            <consortium name="EnsemblMetazoa"/>
        </authorList>
    </citation>
    <scope>IDENTIFICATION</scope>
    <source>
        <strain evidence="2">05x7-T-G4-1.051#20</strain>
    </source>
</reference>
<proteinExistence type="predicted"/>
<evidence type="ECO:0000313" key="2">
    <source>
        <dbReference type="EnsemblMetazoa" id="G14342.1:cds"/>
    </source>
</evidence>
<keyword evidence="3" id="KW-1185">Reference proteome</keyword>
<organism evidence="2 3">
    <name type="scientific">Magallana gigas</name>
    <name type="common">Pacific oyster</name>
    <name type="synonym">Crassostrea gigas</name>
    <dbReference type="NCBI Taxonomy" id="29159"/>
    <lineage>
        <taxon>Eukaryota</taxon>
        <taxon>Metazoa</taxon>
        <taxon>Spiralia</taxon>
        <taxon>Lophotrochozoa</taxon>
        <taxon>Mollusca</taxon>
        <taxon>Bivalvia</taxon>
        <taxon>Autobranchia</taxon>
        <taxon>Pteriomorphia</taxon>
        <taxon>Ostreida</taxon>
        <taxon>Ostreoidea</taxon>
        <taxon>Ostreidae</taxon>
        <taxon>Magallana</taxon>
    </lineage>
</organism>
<keyword evidence="1" id="KW-0732">Signal</keyword>
<feature type="chain" id="PRO_5036484252" evidence="1">
    <location>
        <begin position="22"/>
        <end position="73"/>
    </location>
</feature>
<protein>
    <submittedName>
        <fullName evidence="2">Uncharacterized protein</fullName>
    </submittedName>
</protein>
<evidence type="ECO:0000256" key="1">
    <source>
        <dbReference type="SAM" id="SignalP"/>
    </source>
</evidence>
<dbReference type="PROSITE" id="PS51257">
    <property type="entry name" value="PROKAR_LIPOPROTEIN"/>
    <property type="match status" value="1"/>
</dbReference>
<dbReference type="Proteomes" id="UP000005408">
    <property type="component" value="Unassembled WGS sequence"/>
</dbReference>